<dbReference type="AlphaFoldDB" id="A0A2V4EB69"/>
<evidence type="ECO:0000256" key="1">
    <source>
        <dbReference type="ARBA" id="ARBA00009156"/>
    </source>
</evidence>
<dbReference type="Gene3D" id="3.30.420.40">
    <property type="match status" value="2"/>
</dbReference>
<evidence type="ECO:0000259" key="5">
    <source>
        <dbReference type="Pfam" id="PF02782"/>
    </source>
</evidence>
<dbReference type="InterPro" id="IPR050406">
    <property type="entry name" value="FGGY_Carb_Kinase"/>
</dbReference>
<dbReference type="Pfam" id="PF00370">
    <property type="entry name" value="FGGY_N"/>
    <property type="match status" value="1"/>
</dbReference>
<evidence type="ECO:0000313" key="7">
    <source>
        <dbReference type="Proteomes" id="UP000247483"/>
    </source>
</evidence>
<reference evidence="6 7" key="1">
    <citation type="submission" date="2018-05" db="EMBL/GenBank/DDBJ databases">
        <title>Reference genomes for bee gut microbiota database.</title>
        <authorList>
            <person name="Ellegaard K.M."/>
        </authorList>
    </citation>
    <scope>NUCLEOTIDE SEQUENCE [LARGE SCALE GENOMIC DNA]</scope>
    <source>
        <strain evidence="6 7">ESL0177</strain>
    </source>
</reference>
<accession>A0A2V4EB69</accession>
<dbReference type="EMBL" id="QGLP01000004">
    <property type="protein sequence ID" value="PXZ05587.1"/>
    <property type="molecule type" value="Genomic_DNA"/>
</dbReference>
<proteinExistence type="inferred from homology"/>
<dbReference type="PIRSF" id="PIRSF000538">
    <property type="entry name" value="GlpK"/>
    <property type="match status" value="1"/>
</dbReference>
<dbReference type="GO" id="GO:0005975">
    <property type="term" value="P:carbohydrate metabolic process"/>
    <property type="evidence" value="ECO:0007669"/>
    <property type="project" value="InterPro"/>
</dbReference>
<evidence type="ECO:0008006" key="8">
    <source>
        <dbReference type="Google" id="ProtNLM"/>
    </source>
</evidence>
<comment type="similarity">
    <text evidence="1">Belongs to the FGGY kinase family.</text>
</comment>
<dbReference type="Pfam" id="PF02782">
    <property type="entry name" value="FGGY_C"/>
    <property type="match status" value="1"/>
</dbReference>
<dbReference type="SUPFAM" id="SSF53067">
    <property type="entry name" value="Actin-like ATPase domain"/>
    <property type="match status" value="2"/>
</dbReference>
<feature type="domain" description="Carbohydrate kinase FGGY C-terminal" evidence="5">
    <location>
        <begin position="278"/>
        <end position="471"/>
    </location>
</feature>
<sequence>MEFYLRALWVCLSMIIKIKVNKEVHMYSIGIDIGTTNCKLCVFELLSLKLIDSYSFATPKINSKYGYDFDITALYSQLEQGLIQTINSLSYAEKVKNIVIASVGESGVLINQEGEVVGPCITWYDTRTQKNLADINQKFSDEELYSITGIPIHSNYSLTKILWIRENCNINLQQVKWLCIAEYIAYKLTNQKRAECSLASRTLAYDLKNHCWSEKIQSAFAINHLFADFTQSGKNIEVLTSTISAKLNCNQPIFVAIGGHDHMCGSIAAELKPGEILNSTGTTEGLLLLLEKVNSNKSFLTSQLSFGKYVKDDLYTLYASLPSAGYSIEWFKRTFSVTDENFDLLIESLLNKLDDINYIKNSLNIFIPHLRGSGPPKRNIDSKGLWYGFGENTTLADILLGIFQGLCFELKNTLITIEQLTVTHHPIIKVIGAAAKNPLWLQLKADILGREILSCNIKEAVCKGGVMLAGYENHYLDKNAHIQFDNPIARYIPNPKMTEYYHQIFADYYQPFFEFKTSLEFKLKKDN</sequence>
<comment type="caution">
    <text evidence="6">The sequence shown here is derived from an EMBL/GenBank/DDBJ whole genome shotgun (WGS) entry which is preliminary data.</text>
</comment>
<feature type="domain" description="Carbohydrate kinase FGGY N-terminal" evidence="4">
    <location>
        <begin position="27"/>
        <end position="266"/>
    </location>
</feature>
<dbReference type="PANTHER" id="PTHR43095:SF5">
    <property type="entry name" value="XYLULOSE KINASE"/>
    <property type="match status" value="1"/>
</dbReference>
<dbReference type="InterPro" id="IPR043129">
    <property type="entry name" value="ATPase_NBD"/>
</dbReference>
<evidence type="ECO:0000256" key="2">
    <source>
        <dbReference type="ARBA" id="ARBA00022679"/>
    </source>
</evidence>
<evidence type="ECO:0000256" key="3">
    <source>
        <dbReference type="ARBA" id="ARBA00022777"/>
    </source>
</evidence>
<dbReference type="InterPro" id="IPR000577">
    <property type="entry name" value="Carb_kinase_FGGY"/>
</dbReference>
<evidence type="ECO:0000313" key="6">
    <source>
        <dbReference type="EMBL" id="PXZ05587.1"/>
    </source>
</evidence>
<dbReference type="InterPro" id="IPR018485">
    <property type="entry name" value="FGGY_C"/>
</dbReference>
<dbReference type="PANTHER" id="PTHR43095">
    <property type="entry name" value="SUGAR KINASE"/>
    <property type="match status" value="1"/>
</dbReference>
<protein>
    <recommendedName>
        <fullName evidence="8">Carbohydrate kinase FGGY N-terminal domain-containing protein</fullName>
    </recommendedName>
</protein>
<keyword evidence="2" id="KW-0808">Transferase</keyword>
<dbReference type="GO" id="GO:0016301">
    <property type="term" value="F:kinase activity"/>
    <property type="evidence" value="ECO:0007669"/>
    <property type="project" value="UniProtKB-KW"/>
</dbReference>
<dbReference type="InterPro" id="IPR018484">
    <property type="entry name" value="FGGY_N"/>
</dbReference>
<organism evidence="6 7">
    <name type="scientific">Gilliamella apicola</name>
    <dbReference type="NCBI Taxonomy" id="1196095"/>
    <lineage>
        <taxon>Bacteria</taxon>
        <taxon>Pseudomonadati</taxon>
        <taxon>Pseudomonadota</taxon>
        <taxon>Gammaproteobacteria</taxon>
        <taxon>Orbales</taxon>
        <taxon>Orbaceae</taxon>
        <taxon>Gilliamella</taxon>
    </lineage>
</organism>
<name>A0A2V4EB69_9GAMM</name>
<dbReference type="CDD" id="cd07773">
    <property type="entry name" value="ASKHA_NBD_FGGY_FK"/>
    <property type="match status" value="1"/>
</dbReference>
<evidence type="ECO:0000259" key="4">
    <source>
        <dbReference type="Pfam" id="PF00370"/>
    </source>
</evidence>
<dbReference type="Proteomes" id="UP000247483">
    <property type="component" value="Unassembled WGS sequence"/>
</dbReference>
<keyword evidence="3" id="KW-0418">Kinase</keyword>
<gene>
    <name evidence="6" type="ORF">DKK79_02585</name>
</gene>